<evidence type="ECO:0000313" key="4">
    <source>
        <dbReference type="Proteomes" id="UP000759537"/>
    </source>
</evidence>
<evidence type="ECO:0000313" key="3">
    <source>
        <dbReference type="EMBL" id="KAF8481568.1"/>
    </source>
</evidence>
<protein>
    <submittedName>
        <fullName evidence="3">Uncharacterized protein</fullName>
    </submittedName>
</protein>
<feature type="transmembrane region" description="Helical" evidence="2">
    <location>
        <begin position="418"/>
        <end position="439"/>
    </location>
</feature>
<gene>
    <name evidence="3" type="ORF">DFH94DRAFT_731485</name>
</gene>
<feature type="region of interest" description="Disordered" evidence="1">
    <location>
        <begin position="153"/>
        <end position="201"/>
    </location>
</feature>
<keyword evidence="2" id="KW-1133">Transmembrane helix</keyword>
<feature type="transmembrane region" description="Helical" evidence="2">
    <location>
        <begin position="369"/>
        <end position="390"/>
    </location>
</feature>
<sequence length="524" mass="57404">MPSATRAGSTDLFFGVTEPWQVTVLRSQNLGMLRPEKSWRPIVTLEVDGQHKHEVVLGVDGQNPNQREITLLHHAHHQTQIKLDVWHKSQSKVKSRKRRRHVASTAMALGEVMKKQGTDPYVELRLSGVRVPPKKSVAQKRQPCASLLIRLRPPPTAVRDNDEDGVSSVSSAGKSPSDTLVTPVTEEPENTPPWAAGVFEEPPSGLRRRKIAMGYCINSEEECSGESDCCLSEGEIEETACDPWEPSISSGECPTTPKPDTLEIRTYSHVSSSVSVILPSLLPLTYVVDNVSVTSGASLASSAFDMLTYHRELREADMDSDLDRILGKLLSEWYYTGASLLSITAVATSVFGFSPDHLFNVDSFAKRSLIISSVAAAIGLFVDVWFIFAYSGADVRKFHTLAVDVYGSYFFFSLSSRLPLFALTVSALALVSFLCAVAWAAWPTAVLVMCVITGVLVSLQFLVYGFHRLALCLVWVVRGVWLRAVSVGSRLWAVFAHGQAQVPVEREPATAPPASIRAVLRPTA</sequence>
<keyword evidence="4" id="KW-1185">Reference proteome</keyword>
<keyword evidence="2" id="KW-0812">Transmembrane</keyword>
<dbReference type="Proteomes" id="UP000759537">
    <property type="component" value="Unassembled WGS sequence"/>
</dbReference>
<feature type="transmembrane region" description="Helical" evidence="2">
    <location>
        <begin position="333"/>
        <end position="354"/>
    </location>
</feature>
<keyword evidence="2" id="KW-0472">Membrane</keyword>
<accession>A0A9P5T9X9</accession>
<name>A0A9P5T9X9_9AGAM</name>
<evidence type="ECO:0000256" key="2">
    <source>
        <dbReference type="SAM" id="Phobius"/>
    </source>
</evidence>
<evidence type="ECO:0000256" key="1">
    <source>
        <dbReference type="SAM" id="MobiDB-lite"/>
    </source>
</evidence>
<reference evidence="3" key="1">
    <citation type="submission" date="2019-10" db="EMBL/GenBank/DDBJ databases">
        <authorList>
            <consortium name="DOE Joint Genome Institute"/>
            <person name="Kuo A."/>
            <person name="Miyauchi S."/>
            <person name="Kiss E."/>
            <person name="Drula E."/>
            <person name="Kohler A."/>
            <person name="Sanchez-Garcia M."/>
            <person name="Andreopoulos B."/>
            <person name="Barry K.W."/>
            <person name="Bonito G."/>
            <person name="Buee M."/>
            <person name="Carver A."/>
            <person name="Chen C."/>
            <person name="Cichocki N."/>
            <person name="Clum A."/>
            <person name="Culley D."/>
            <person name="Crous P.W."/>
            <person name="Fauchery L."/>
            <person name="Girlanda M."/>
            <person name="Hayes R."/>
            <person name="Keri Z."/>
            <person name="LaButti K."/>
            <person name="Lipzen A."/>
            <person name="Lombard V."/>
            <person name="Magnuson J."/>
            <person name="Maillard F."/>
            <person name="Morin E."/>
            <person name="Murat C."/>
            <person name="Nolan M."/>
            <person name="Ohm R."/>
            <person name="Pangilinan J."/>
            <person name="Pereira M."/>
            <person name="Perotto S."/>
            <person name="Peter M."/>
            <person name="Riley R."/>
            <person name="Sitrit Y."/>
            <person name="Stielow B."/>
            <person name="Szollosi G."/>
            <person name="Zifcakova L."/>
            <person name="Stursova M."/>
            <person name="Spatafora J.W."/>
            <person name="Tedersoo L."/>
            <person name="Vaario L.-M."/>
            <person name="Yamada A."/>
            <person name="Yan M."/>
            <person name="Wang P."/>
            <person name="Xu J."/>
            <person name="Bruns T."/>
            <person name="Baldrian P."/>
            <person name="Vilgalys R."/>
            <person name="Henrissat B."/>
            <person name="Grigoriev I.V."/>
            <person name="Hibbett D."/>
            <person name="Nagy L.G."/>
            <person name="Martin F.M."/>
        </authorList>
    </citation>
    <scope>NUCLEOTIDE SEQUENCE</scope>
    <source>
        <strain evidence="3">Prilba</strain>
    </source>
</reference>
<organism evidence="3 4">
    <name type="scientific">Russula ochroleuca</name>
    <dbReference type="NCBI Taxonomy" id="152965"/>
    <lineage>
        <taxon>Eukaryota</taxon>
        <taxon>Fungi</taxon>
        <taxon>Dikarya</taxon>
        <taxon>Basidiomycota</taxon>
        <taxon>Agaricomycotina</taxon>
        <taxon>Agaricomycetes</taxon>
        <taxon>Russulales</taxon>
        <taxon>Russulaceae</taxon>
        <taxon>Russula</taxon>
    </lineage>
</organism>
<dbReference type="AlphaFoldDB" id="A0A9P5T9X9"/>
<reference evidence="3" key="2">
    <citation type="journal article" date="2020" name="Nat. Commun.">
        <title>Large-scale genome sequencing of mycorrhizal fungi provides insights into the early evolution of symbiotic traits.</title>
        <authorList>
            <person name="Miyauchi S."/>
            <person name="Kiss E."/>
            <person name="Kuo A."/>
            <person name="Drula E."/>
            <person name="Kohler A."/>
            <person name="Sanchez-Garcia M."/>
            <person name="Morin E."/>
            <person name="Andreopoulos B."/>
            <person name="Barry K.W."/>
            <person name="Bonito G."/>
            <person name="Buee M."/>
            <person name="Carver A."/>
            <person name="Chen C."/>
            <person name="Cichocki N."/>
            <person name="Clum A."/>
            <person name="Culley D."/>
            <person name="Crous P.W."/>
            <person name="Fauchery L."/>
            <person name="Girlanda M."/>
            <person name="Hayes R.D."/>
            <person name="Keri Z."/>
            <person name="LaButti K."/>
            <person name="Lipzen A."/>
            <person name="Lombard V."/>
            <person name="Magnuson J."/>
            <person name="Maillard F."/>
            <person name="Murat C."/>
            <person name="Nolan M."/>
            <person name="Ohm R.A."/>
            <person name="Pangilinan J."/>
            <person name="Pereira M.F."/>
            <person name="Perotto S."/>
            <person name="Peter M."/>
            <person name="Pfister S."/>
            <person name="Riley R."/>
            <person name="Sitrit Y."/>
            <person name="Stielow J.B."/>
            <person name="Szollosi G."/>
            <person name="Zifcakova L."/>
            <person name="Stursova M."/>
            <person name="Spatafora J.W."/>
            <person name="Tedersoo L."/>
            <person name="Vaario L.M."/>
            <person name="Yamada A."/>
            <person name="Yan M."/>
            <person name="Wang P."/>
            <person name="Xu J."/>
            <person name="Bruns T."/>
            <person name="Baldrian P."/>
            <person name="Vilgalys R."/>
            <person name="Dunand C."/>
            <person name="Henrissat B."/>
            <person name="Grigoriev I.V."/>
            <person name="Hibbett D."/>
            <person name="Nagy L.G."/>
            <person name="Martin F.M."/>
        </authorList>
    </citation>
    <scope>NUCLEOTIDE SEQUENCE</scope>
    <source>
        <strain evidence="3">Prilba</strain>
    </source>
</reference>
<feature type="compositionally biased region" description="Low complexity" evidence="1">
    <location>
        <begin position="166"/>
        <end position="185"/>
    </location>
</feature>
<comment type="caution">
    <text evidence="3">The sequence shown here is derived from an EMBL/GenBank/DDBJ whole genome shotgun (WGS) entry which is preliminary data.</text>
</comment>
<dbReference type="OrthoDB" id="2642524at2759"/>
<proteinExistence type="predicted"/>
<feature type="transmembrane region" description="Helical" evidence="2">
    <location>
        <begin position="445"/>
        <end position="466"/>
    </location>
</feature>
<dbReference type="EMBL" id="WHVB01000006">
    <property type="protein sequence ID" value="KAF8481568.1"/>
    <property type="molecule type" value="Genomic_DNA"/>
</dbReference>